<dbReference type="AlphaFoldDB" id="A0A7V2WTC9"/>
<accession>A0A7V2WTC9</accession>
<reference evidence="1" key="1">
    <citation type="journal article" date="2020" name="mSystems">
        <title>Genome- and Community-Level Interaction Insights into Carbon Utilization and Element Cycling Functions of Hydrothermarchaeota in Hydrothermal Sediment.</title>
        <authorList>
            <person name="Zhou Z."/>
            <person name="Liu Y."/>
            <person name="Xu W."/>
            <person name="Pan J."/>
            <person name="Luo Z.H."/>
            <person name="Li M."/>
        </authorList>
    </citation>
    <scope>NUCLEOTIDE SEQUENCE [LARGE SCALE GENOMIC DNA]</scope>
    <source>
        <strain evidence="1">HyVt-503</strain>
    </source>
</reference>
<gene>
    <name evidence="1" type="ORF">ENJ63_03915</name>
</gene>
<sequence>MMDRQDIAILYSGGRDSLALYAISLMGRLREVPRPNTVHLLHMLNGMGRFPEFPRSRMEVAKTILEAQVPYGHEVPKTAYVELDCGRLFQGLWLDWYEDLMPKFGGKNLVCVACKLAMHTKAIIYAVEHYVPIVYAGYAKRQGYYPEQTDVFMEKMAALSQSFGIKTSFPVYDVFDTEEAVRHFLEAHGLPSTGGGERKCLFCQTKTSATPKEIGDYLDYFAPKIREYIENTLEGRIREATRLFPPGHTA</sequence>
<dbReference type="EMBL" id="DRND01000308">
    <property type="protein sequence ID" value="HFC47008.1"/>
    <property type="molecule type" value="Genomic_DNA"/>
</dbReference>
<evidence type="ECO:0000313" key="1">
    <source>
        <dbReference type="EMBL" id="HFC47008.1"/>
    </source>
</evidence>
<protein>
    <submittedName>
        <fullName evidence="1">Uncharacterized protein</fullName>
    </submittedName>
</protein>
<proteinExistence type="predicted"/>
<name>A0A7V2WTC9_9BACT</name>
<dbReference type="Proteomes" id="UP000885797">
    <property type="component" value="Unassembled WGS sequence"/>
</dbReference>
<comment type="caution">
    <text evidence="1">The sequence shown here is derived from an EMBL/GenBank/DDBJ whole genome shotgun (WGS) entry which is preliminary data.</text>
</comment>
<dbReference type="SUPFAM" id="SSF52402">
    <property type="entry name" value="Adenine nucleotide alpha hydrolases-like"/>
    <property type="match status" value="1"/>
</dbReference>
<organism evidence="1">
    <name type="scientific">Dissulfuribacter thermophilus</name>
    <dbReference type="NCBI Taxonomy" id="1156395"/>
    <lineage>
        <taxon>Bacteria</taxon>
        <taxon>Pseudomonadati</taxon>
        <taxon>Thermodesulfobacteriota</taxon>
        <taxon>Dissulfuribacteria</taxon>
        <taxon>Dissulfuribacterales</taxon>
        <taxon>Dissulfuribacteraceae</taxon>
        <taxon>Dissulfuribacter</taxon>
    </lineage>
</organism>